<evidence type="ECO:0000313" key="7">
    <source>
        <dbReference type="Proteomes" id="UP001595791"/>
    </source>
</evidence>
<feature type="domain" description="HTH lysR-type" evidence="5">
    <location>
        <begin position="1"/>
        <end position="59"/>
    </location>
</feature>
<dbReference type="Pfam" id="PF00126">
    <property type="entry name" value="HTH_1"/>
    <property type="match status" value="1"/>
</dbReference>
<dbReference type="PANTHER" id="PTHR30537">
    <property type="entry name" value="HTH-TYPE TRANSCRIPTIONAL REGULATOR"/>
    <property type="match status" value="1"/>
</dbReference>
<evidence type="ECO:0000256" key="1">
    <source>
        <dbReference type="ARBA" id="ARBA00009437"/>
    </source>
</evidence>
<keyword evidence="3" id="KW-0238">DNA-binding</keyword>
<reference evidence="7" key="1">
    <citation type="journal article" date="2019" name="Int. J. Syst. Evol. Microbiol.">
        <title>The Global Catalogue of Microorganisms (GCM) 10K type strain sequencing project: providing services to taxonomists for standard genome sequencing and annotation.</title>
        <authorList>
            <consortium name="The Broad Institute Genomics Platform"/>
            <consortium name="The Broad Institute Genome Sequencing Center for Infectious Disease"/>
            <person name="Wu L."/>
            <person name="Ma J."/>
        </authorList>
    </citation>
    <scope>NUCLEOTIDE SEQUENCE [LARGE SCALE GENOMIC DNA]</scope>
    <source>
        <strain evidence="7">LMG 29894</strain>
    </source>
</reference>
<dbReference type="EMBL" id="JBHSBU010000001">
    <property type="protein sequence ID" value="MFC4159153.1"/>
    <property type="molecule type" value="Genomic_DNA"/>
</dbReference>
<comment type="caution">
    <text evidence="6">The sequence shown here is derived from an EMBL/GenBank/DDBJ whole genome shotgun (WGS) entry which is preliminary data.</text>
</comment>
<proteinExistence type="inferred from homology"/>
<evidence type="ECO:0000259" key="5">
    <source>
        <dbReference type="PROSITE" id="PS50931"/>
    </source>
</evidence>
<keyword evidence="2" id="KW-0805">Transcription regulation</keyword>
<comment type="similarity">
    <text evidence="1">Belongs to the LysR transcriptional regulatory family.</text>
</comment>
<evidence type="ECO:0000313" key="6">
    <source>
        <dbReference type="EMBL" id="MFC4159153.1"/>
    </source>
</evidence>
<dbReference type="PROSITE" id="PS50931">
    <property type="entry name" value="HTH_LYSR"/>
    <property type="match status" value="1"/>
</dbReference>
<accession>A0ABV8MLW8</accession>
<evidence type="ECO:0000256" key="3">
    <source>
        <dbReference type="ARBA" id="ARBA00023125"/>
    </source>
</evidence>
<dbReference type="SUPFAM" id="SSF53850">
    <property type="entry name" value="Periplasmic binding protein-like II"/>
    <property type="match status" value="1"/>
</dbReference>
<name>A0ABV8MLW8_9NEIS</name>
<dbReference type="SUPFAM" id="SSF46785">
    <property type="entry name" value="Winged helix' DNA-binding domain"/>
    <property type="match status" value="1"/>
</dbReference>
<dbReference type="Proteomes" id="UP001595791">
    <property type="component" value="Unassembled WGS sequence"/>
</dbReference>
<evidence type="ECO:0000256" key="2">
    <source>
        <dbReference type="ARBA" id="ARBA00023015"/>
    </source>
</evidence>
<dbReference type="InterPro" id="IPR005119">
    <property type="entry name" value="LysR_subst-bd"/>
</dbReference>
<organism evidence="6 7">
    <name type="scientific">Chitinimonas lacunae</name>
    <dbReference type="NCBI Taxonomy" id="1963018"/>
    <lineage>
        <taxon>Bacteria</taxon>
        <taxon>Pseudomonadati</taxon>
        <taxon>Pseudomonadota</taxon>
        <taxon>Betaproteobacteria</taxon>
        <taxon>Neisseriales</taxon>
        <taxon>Chitinibacteraceae</taxon>
        <taxon>Chitinimonas</taxon>
    </lineage>
</organism>
<dbReference type="Gene3D" id="3.40.190.290">
    <property type="match status" value="1"/>
</dbReference>
<gene>
    <name evidence="6" type="ORF">ACFOW7_07255</name>
</gene>
<keyword evidence="4" id="KW-0804">Transcription</keyword>
<sequence>MHDLNALYYFAQVVKHGGFAAAGRALGLPKSTLSRRIAELEQRLGVRLLQRSTRRLALTEVGERYLRHCQALVEEAEAAEQAVANLRAEPSGRLRIACPGSLARQELSQRLPAFLARYPKLQLEFVLTGRRVDLIEEGIDVALRVRIAGQEDPHLATRRLRPMQAYLVASPALFAERSMPDRPEELAQLPLLGAVGPDRRMSLALLDPTGKLCEYHFEVRLAVDDFHLRKPAALAGLGITFLPEYYCADELAAGTLIKVLPDWSLPPTILHVVYPTQRGLSPAVRALVDFLAEHLAAEPSQPDD</sequence>
<dbReference type="InterPro" id="IPR000847">
    <property type="entry name" value="LysR_HTH_N"/>
</dbReference>
<dbReference type="PANTHER" id="PTHR30537:SF31">
    <property type="entry name" value="TRANSCRIPTIONAL REGULATOR, LYSR FAMILY"/>
    <property type="match status" value="1"/>
</dbReference>
<dbReference type="RefSeq" id="WP_378162601.1">
    <property type="nucleotide sequence ID" value="NZ_JBHSBU010000001.1"/>
</dbReference>
<dbReference type="Gene3D" id="1.10.10.10">
    <property type="entry name" value="Winged helix-like DNA-binding domain superfamily/Winged helix DNA-binding domain"/>
    <property type="match status" value="1"/>
</dbReference>
<dbReference type="InterPro" id="IPR036390">
    <property type="entry name" value="WH_DNA-bd_sf"/>
</dbReference>
<dbReference type="InterPro" id="IPR036388">
    <property type="entry name" value="WH-like_DNA-bd_sf"/>
</dbReference>
<keyword evidence="7" id="KW-1185">Reference proteome</keyword>
<protein>
    <submittedName>
        <fullName evidence="6">LysR substrate-binding domain-containing protein</fullName>
    </submittedName>
</protein>
<dbReference type="InterPro" id="IPR058163">
    <property type="entry name" value="LysR-type_TF_proteobact-type"/>
</dbReference>
<evidence type="ECO:0000256" key="4">
    <source>
        <dbReference type="ARBA" id="ARBA00023163"/>
    </source>
</evidence>
<dbReference type="Pfam" id="PF03466">
    <property type="entry name" value="LysR_substrate"/>
    <property type="match status" value="1"/>
</dbReference>